<reference evidence="1" key="1">
    <citation type="submission" date="2021-06" db="EMBL/GenBank/DDBJ databases">
        <authorList>
            <person name="Kallberg Y."/>
            <person name="Tangrot J."/>
            <person name="Rosling A."/>
        </authorList>
    </citation>
    <scope>NUCLEOTIDE SEQUENCE</scope>
    <source>
        <strain evidence="1">28 12/20/2015</strain>
    </source>
</reference>
<sequence>KIDDTRDMNSLHVQPTQSNLNNQNTQQIVHHMNSQYVPPLQSNINNQNPQQIVRQNNLQNECLQQIVSQNQVLITMIRNISNITSILTNSQNTHQPSVPQNNDTILINSQNICQPFVLQNNDTILTNSQNTHQPSVLQNNNTILTNTPQPSVPQNNVTTISLQHQINICDSCMKSNFSNQITESSNKHQINICDSCVKSNFSNQTTSVSVSQINNNQVISNQVHNIPENSTPSQDITATQHISNCTTNEITILDNKDCVYLGRMRNYDILASPRQLMLAEHLQSWYFYMSVAKGNGSS</sequence>
<proteinExistence type="predicted"/>
<evidence type="ECO:0000313" key="1">
    <source>
        <dbReference type="EMBL" id="CAG8622506.1"/>
    </source>
</evidence>
<gene>
    <name evidence="1" type="ORF">SPELUC_LOCUS7917</name>
</gene>
<name>A0ACA9N1R0_9GLOM</name>
<keyword evidence="2" id="KW-1185">Reference proteome</keyword>
<comment type="caution">
    <text evidence="1">The sequence shown here is derived from an EMBL/GenBank/DDBJ whole genome shotgun (WGS) entry which is preliminary data.</text>
</comment>
<dbReference type="Proteomes" id="UP000789366">
    <property type="component" value="Unassembled WGS sequence"/>
</dbReference>
<feature type="non-terminal residue" evidence="1">
    <location>
        <position position="1"/>
    </location>
</feature>
<accession>A0ACA9N1R0</accession>
<evidence type="ECO:0000313" key="2">
    <source>
        <dbReference type="Proteomes" id="UP000789366"/>
    </source>
</evidence>
<dbReference type="EMBL" id="CAJVPW010011131">
    <property type="protein sequence ID" value="CAG8622506.1"/>
    <property type="molecule type" value="Genomic_DNA"/>
</dbReference>
<organism evidence="1 2">
    <name type="scientific">Cetraspora pellucida</name>
    <dbReference type="NCBI Taxonomy" id="1433469"/>
    <lineage>
        <taxon>Eukaryota</taxon>
        <taxon>Fungi</taxon>
        <taxon>Fungi incertae sedis</taxon>
        <taxon>Mucoromycota</taxon>
        <taxon>Glomeromycotina</taxon>
        <taxon>Glomeromycetes</taxon>
        <taxon>Diversisporales</taxon>
        <taxon>Gigasporaceae</taxon>
        <taxon>Cetraspora</taxon>
    </lineage>
</organism>
<protein>
    <submittedName>
        <fullName evidence="1">17831_t:CDS:1</fullName>
    </submittedName>
</protein>